<keyword evidence="2" id="KW-1185">Reference proteome</keyword>
<dbReference type="RefSeq" id="WP_002890413.1">
    <property type="nucleotide sequence ID" value="NZ_ALIF01000001.1"/>
</dbReference>
<dbReference type="EMBL" id="ALIF01000001">
    <property type="protein sequence ID" value="EJO16683.1"/>
    <property type="molecule type" value="Genomic_DNA"/>
</dbReference>
<organism evidence="1 2">
    <name type="scientific">Streptococcus salivarius K12</name>
    <dbReference type="NCBI Taxonomy" id="1200793"/>
    <lineage>
        <taxon>Bacteria</taxon>
        <taxon>Bacillati</taxon>
        <taxon>Bacillota</taxon>
        <taxon>Bacilli</taxon>
        <taxon>Lactobacillales</taxon>
        <taxon>Streptococcaceae</taxon>
        <taxon>Streptococcus</taxon>
    </lineage>
</organism>
<protein>
    <submittedName>
        <fullName evidence="1">Uncharacterized protein</fullName>
    </submittedName>
</protein>
<gene>
    <name evidence="1" type="ORF">RSSL_01598</name>
</gene>
<sequence>MENIEELVSKGYVIYQKDGKIEIEQPPRFGKITLNYQDGKFTFLEKLETKR</sequence>
<accession>J7TX85</accession>
<dbReference type="PATRIC" id="fig|1200793.3.peg.574"/>
<comment type="caution">
    <text evidence="1">The sequence shown here is derived from an EMBL/GenBank/DDBJ whole genome shotgun (WGS) entry which is preliminary data.</text>
</comment>
<dbReference type="AlphaFoldDB" id="J7TX85"/>
<reference evidence="1 2" key="1">
    <citation type="journal article" date="2012" name="J. Bacteriol.">
        <title>Genome Sequence of the Lantibiotic Bacteriocin Producer Streptococcus salivarius Strain K12.</title>
        <authorList>
            <person name="Barretto C."/>
            <person name="Alvarez-Martin P."/>
            <person name="Foata F."/>
            <person name="Renault P."/>
            <person name="Berger B."/>
        </authorList>
    </citation>
    <scope>NUCLEOTIDE SEQUENCE [LARGE SCALE GENOMIC DNA]</scope>
    <source>
        <strain evidence="1 2">K12</strain>
    </source>
</reference>
<proteinExistence type="predicted"/>
<name>J7TX85_STRSL</name>
<evidence type="ECO:0000313" key="1">
    <source>
        <dbReference type="EMBL" id="EJO16683.1"/>
    </source>
</evidence>
<dbReference type="Proteomes" id="UP000006983">
    <property type="component" value="Unassembled WGS sequence"/>
</dbReference>
<evidence type="ECO:0000313" key="2">
    <source>
        <dbReference type="Proteomes" id="UP000006983"/>
    </source>
</evidence>